<reference evidence="2" key="1">
    <citation type="submission" date="2023-12" db="EMBL/GenBank/DDBJ databases">
        <authorList>
            <person name="Brown T."/>
        </authorList>
    </citation>
    <scope>NUCLEOTIDE SEQUENCE</scope>
</reference>
<dbReference type="EMBL" id="OY882869">
    <property type="protein sequence ID" value="CAK6435251.1"/>
    <property type="molecule type" value="Genomic_DNA"/>
</dbReference>
<evidence type="ECO:0000256" key="1">
    <source>
        <dbReference type="SAM" id="MobiDB-lite"/>
    </source>
</evidence>
<gene>
    <name evidence="2" type="ORF">MPIPNATIZW_LOCUS3557</name>
</gene>
<keyword evidence="3" id="KW-1185">Reference proteome</keyword>
<sequence length="122" mass="13422">MVGTWLDQIQGFGQHLPFALLEVEQALVPIKSPASHLLGQTQNLELEHLEPTEATHQGPNPELQSSPEPEEGPAQGPESGPAIRTTMAWPGLRQYMRPLRRQMLTVLEAFSAAVMTVLGDYL</sequence>
<dbReference type="Proteomes" id="UP001314169">
    <property type="component" value="Chromosome 12"/>
</dbReference>
<accession>A0ABN9ZER0</accession>
<evidence type="ECO:0000313" key="3">
    <source>
        <dbReference type="Proteomes" id="UP001314169"/>
    </source>
</evidence>
<protein>
    <submittedName>
        <fullName evidence="2">Uncharacterized protein</fullName>
    </submittedName>
</protein>
<feature type="region of interest" description="Disordered" evidence="1">
    <location>
        <begin position="39"/>
        <end position="86"/>
    </location>
</feature>
<evidence type="ECO:0000313" key="2">
    <source>
        <dbReference type="EMBL" id="CAK6435251.1"/>
    </source>
</evidence>
<proteinExistence type="predicted"/>
<organism evidence="2 3">
    <name type="scientific">Pipistrellus nathusii</name>
    <name type="common">Nathusius' pipistrelle</name>
    <dbReference type="NCBI Taxonomy" id="59473"/>
    <lineage>
        <taxon>Eukaryota</taxon>
        <taxon>Metazoa</taxon>
        <taxon>Chordata</taxon>
        <taxon>Craniata</taxon>
        <taxon>Vertebrata</taxon>
        <taxon>Euteleostomi</taxon>
        <taxon>Mammalia</taxon>
        <taxon>Eutheria</taxon>
        <taxon>Laurasiatheria</taxon>
        <taxon>Chiroptera</taxon>
        <taxon>Yangochiroptera</taxon>
        <taxon>Vespertilionidae</taxon>
        <taxon>Pipistrellus</taxon>
    </lineage>
</organism>
<feature type="compositionally biased region" description="Low complexity" evidence="1">
    <location>
        <begin position="64"/>
        <end position="82"/>
    </location>
</feature>
<name>A0ABN9ZER0_PIPNA</name>